<reference evidence="1" key="2">
    <citation type="journal article" date="2020" name="bioRxiv">
        <title>A rank-normalized archaeal taxonomy based on genome phylogeny resolves widespread incomplete and uneven classifications.</title>
        <authorList>
            <person name="Rinke C."/>
            <person name="Chuvochina M."/>
            <person name="Mussig A.J."/>
            <person name="Chaumeil P.-A."/>
            <person name="Waite D.W."/>
            <person name="Whitman W.B."/>
            <person name="Parks D.H."/>
            <person name="Hugenholtz P."/>
        </authorList>
    </citation>
    <scope>NUCLEOTIDE SEQUENCE</scope>
    <source>
        <strain evidence="1">UBA8839</strain>
    </source>
</reference>
<evidence type="ECO:0000313" key="2">
    <source>
        <dbReference type="EMBL" id="RFA98465.1"/>
    </source>
</evidence>
<dbReference type="InterPro" id="IPR043137">
    <property type="entry name" value="GGT_ssub_C"/>
</dbReference>
<protein>
    <submittedName>
        <fullName evidence="2">Gamma-glutamyltransferase family protein</fullName>
    </submittedName>
</protein>
<accession>A0A371R3V2</accession>
<dbReference type="PANTHER" id="PTHR43881:SF1">
    <property type="entry name" value="GAMMA-GLUTAMYLTRANSPEPTIDASE (AFU_ORTHOLOGUE AFUA_4G13580)"/>
    <property type="match status" value="1"/>
</dbReference>
<dbReference type="Pfam" id="PF01019">
    <property type="entry name" value="G_glu_transpept"/>
    <property type="match status" value="1"/>
</dbReference>
<dbReference type="SMR" id="A0A371R3V2"/>
<dbReference type="InterPro" id="IPR052896">
    <property type="entry name" value="GGT-like_enzyme"/>
</dbReference>
<evidence type="ECO:0000313" key="3">
    <source>
        <dbReference type="Proteomes" id="UP000256877"/>
    </source>
</evidence>
<comment type="caution">
    <text evidence="2">The sequence shown here is derived from an EMBL/GenBank/DDBJ whole genome shotgun (WGS) entry which is preliminary data.</text>
</comment>
<proteinExistence type="predicted"/>
<dbReference type="GO" id="GO:0016740">
    <property type="term" value="F:transferase activity"/>
    <property type="evidence" value="ECO:0007669"/>
    <property type="project" value="UniProtKB-KW"/>
</dbReference>
<dbReference type="OrthoDB" id="183046at2157"/>
<dbReference type="GeneID" id="1464065"/>
<organism evidence="2 3">
    <name type="scientific">Pyrobaculum aerophilum</name>
    <dbReference type="NCBI Taxonomy" id="13773"/>
    <lineage>
        <taxon>Archaea</taxon>
        <taxon>Thermoproteota</taxon>
        <taxon>Thermoprotei</taxon>
        <taxon>Thermoproteales</taxon>
        <taxon>Thermoproteaceae</taxon>
        <taxon>Pyrobaculum</taxon>
    </lineage>
</organism>
<dbReference type="RefSeq" id="WP_011009339.1">
    <property type="nucleotide sequence ID" value="NZ_DUJP01000030.1"/>
</dbReference>
<dbReference type="Proteomes" id="UP000651120">
    <property type="component" value="Unassembled WGS sequence"/>
</dbReference>
<dbReference type="EMBL" id="DUJP01000030">
    <property type="protein sequence ID" value="HII47517.1"/>
    <property type="molecule type" value="Genomic_DNA"/>
</dbReference>
<dbReference type="EMBL" id="NMUF01000016">
    <property type="protein sequence ID" value="RFA98465.1"/>
    <property type="molecule type" value="Genomic_DNA"/>
</dbReference>
<dbReference type="Gene3D" id="3.60.20.40">
    <property type="match status" value="1"/>
</dbReference>
<gene>
    <name evidence="2" type="ORF">CGL52_07085</name>
    <name evidence="1" type="ORF">HA333_08795</name>
</gene>
<evidence type="ECO:0000313" key="1">
    <source>
        <dbReference type="EMBL" id="HII47517.1"/>
    </source>
</evidence>
<dbReference type="AlphaFoldDB" id="A0A371R3V2"/>
<reference evidence="2 3" key="1">
    <citation type="submission" date="2017-07" db="EMBL/GenBank/DDBJ databases">
        <title>Draft genome sequence of aerobic hyperthermophilic archaea, Pyrobaculum aerophilum YKB31 and YKB32.</title>
        <authorList>
            <person name="Mochizuki T."/>
            <person name="Berliner A.J."/>
            <person name="Yoshida-Takashima Y."/>
            <person name="Takaki Y."/>
            <person name="Nunoura T."/>
            <person name="Takai K."/>
        </authorList>
    </citation>
    <scope>NUCLEOTIDE SEQUENCE [LARGE SCALE GENOMIC DNA]</scope>
    <source>
        <strain evidence="2 3">YKB32</strain>
    </source>
</reference>
<dbReference type="Proteomes" id="UP000256877">
    <property type="component" value="Unassembled WGS sequence"/>
</dbReference>
<name>A0A371R3V2_9CREN</name>
<dbReference type="InterPro" id="IPR029055">
    <property type="entry name" value="Ntn_hydrolases_N"/>
</dbReference>
<dbReference type="SUPFAM" id="SSF56235">
    <property type="entry name" value="N-terminal nucleophile aminohydrolases (Ntn hydrolases)"/>
    <property type="match status" value="1"/>
</dbReference>
<sequence>MYIGTEFAIATESFLASRAGYEVYKKGGNAADAVVAASAVLTYTLPHLGGVGGDFLAVVHKGDRAESVLGLGWAPRKIPDRPPRRGIQSAVVPGYIAGLVEFHKRYGALPWGEVIGTALDFMRKATVHPSLAAAIERHRDLLASDPGGRLYLALPLEPGAPYKIEPLLKLWGVLRDNPLLFYDEIARDLEQYGYFELDDFLKYRPEVKPPVFINYDGWVIYEAPPPSLGFVVLLTVKLSQPVKSPFSYARIKNTVAALRKAHWARDAYLHDGEVPVYDILSGGVQLGEADKPEPTPGTTYLAAGDKELTVSAIQSLYYPFGSGFTDLKWGITFNNRASDFTTGLNRPAPRKRPSHTLSAVVMVKEGEAWALGASAGHYRPAIYAQLIQNVIWYGMSPREAILAPRFIWTGGWEVQAEEGWEAGLGVTIVKYPSRMGVAAALRKRNNYIAAVADIRGDGLALGI</sequence>
<dbReference type="PRINTS" id="PR01210">
    <property type="entry name" value="GGTRANSPTASE"/>
</dbReference>
<dbReference type="PANTHER" id="PTHR43881">
    <property type="entry name" value="GAMMA-GLUTAMYLTRANSPEPTIDASE (AFU_ORTHOLOGUE AFUA_4G13580)"/>
    <property type="match status" value="1"/>
</dbReference>
<keyword evidence="2" id="KW-0808">Transferase</keyword>
<dbReference type="OMA" id="EGNMVSY"/>